<dbReference type="InterPro" id="IPR051563">
    <property type="entry name" value="Glycosyl_Hydrolase_51"/>
</dbReference>
<dbReference type="Proteomes" id="UP001456524">
    <property type="component" value="Unassembled WGS sequence"/>
</dbReference>
<name>A0ABR1Y4R2_9PEZI</name>
<evidence type="ECO:0000256" key="4">
    <source>
        <dbReference type="ARBA" id="ARBA00012670"/>
    </source>
</evidence>
<evidence type="ECO:0000256" key="6">
    <source>
        <dbReference type="ARBA" id="ARBA00022801"/>
    </source>
</evidence>
<dbReference type="Pfam" id="PF06964">
    <property type="entry name" value="Alpha-L-AF_C"/>
    <property type="match status" value="1"/>
</dbReference>
<comment type="catalytic activity">
    <reaction evidence="1">
        <text>Hydrolysis of terminal non-reducing alpha-L-arabinofuranoside residues in alpha-L-arabinosides.</text>
        <dbReference type="EC" id="3.2.1.55"/>
    </reaction>
</comment>
<dbReference type="InterPro" id="IPR010720">
    <property type="entry name" value="Alpha-L-AF_C"/>
</dbReference>
<evidence type="ECO:0000313" key="11">
    <source>
        <dbReference type="Proteomes" id="UP001456524"/>
    </source>
</evidence>
<keyword evidence="11" id="KW-1185">Reference proteome</keyword>
<dbReference type="EC" id="3.2.1.55" evidence="4"/>
<dbReference type="Gene3D" id="3.20.20.80">
    <property type="entry name" value="Glycosidases"/>
    <property type="match status" value="1"/>
</dbReference>
<evidence type="ECO:0000256" key="7">
    <source>
        <dbReference type="ARBA" id="ARBA00023180"/>
    </source>
</evidence>
<feature type="domain" description="Alpha-L-arabinofuranosidase C-terminal" evidence="9">
    <location>
        <begin position="464"/>
        <end position="643"/>
    </location>
</feature>
<evidence type="ECO:0000256" key="8">
    <source>
        <dbReference type="SAM" id="SignalP"/>
    </source>
</evidence>
<comment type="pathway">
    <text evidence="2">Glycan metabolism; L-arabinan degradation.</text>
</comment>
<reference evidence="10 11" key="1">
    <citation type="journal article" date="2022" name="G3 (Bethesda)">
        <title>Enemy or ally: a genomic approach to elucidate the lifestyle of Phyllosticta citrichinaensis.</title>
        <authorList>
            <person name="Buijs V.A."/>
            <person name="Groenewald J.Z."/>
            <person name="Haridas S."/>
            <person name="LaButti K.M."/>
            <person name="Lipzen A."/>
            <person name="Martin F.M."/>
            <person name="Barry K."/>
            <person name="Grigoriev I.V."/>
            <person name="Crous P.W."/>
            <person name="Seidl M.F."/>
        </authorList>
    </citation>
    <scope>NUCLEOTIDE SEQUENCE [LARGE SCALE GENOMIC DNA]</scope>
    <source>
        <strain evidence="10 11">CBS 129764</strain>
    </source>
</reference>
<evidence type="ECO:0000256" key="3">
    <source>
        <dbReference type="ARBA" id="ARBA00007186"/>
    </source>
</evidence>
<dbReference type="Gene3D" id="2.60.40.1180">
    <property type="entry name" value="Golgi alpha-mannosidase II"/>
    <property type="match status" value="1"/>
</dbReference>
<accession>A0ABR1Y4R2</accession>
<dbReference type="InterPro" id="IPR017853">
    <property type="entry name" value="GH"/>
</dbReference>
<keyword evidence="6" id="KW-0378">Hydrolase</keyword>
<evidence type="ECO:0000256" key="1">
    <source>
        <dbReference type="ARBA" id="ARBA00001462"/>
    </source>
</evidence>
<evidence type="ECO:0000259" key="9">
    <source>
        <dbReference type="SMART" id="SM00813"/>
    </source>
</evidence>
<dbReference type="InterPro" id="IPR013780">
    <property type="entry name" value="Glyco_hydro_b"/>
</dbReference>
<dbReference type="SMART" id="SM00813">
    <property type="entry name" value="Alpha-L-AF_C"/>
    <property type="match status" value="1"/>
</dbReference>
<dbReference type="InterPro" id="IPR055235">
    <property type="entry name" value="ASD1_cat"/>
</dbReference>
<dbReference type="PANTHER" id="PTHR31776:SF0">
    <property type="entry name" value="ALPHA-L-ARABINOFURANOSIDASE 1"/>
    <property type="match status" value="1"/>
</dbReference>
<feature type="chain" id="PRO_5046539465" description="non-reducing end alpha-L-arabinofuranosidase" evidence="8">
    <location>
        <begin position="25"/>
        <end position="650"/>
    </location>
</feature>
<evidence type="ECO:0000313" key="10">
    <source>
        <dbReference type="EMBL" id="KAK8176047.1"/>
    </source>
</evidence>
<comment type="caution">
    <text evidence="10">The sequence shown here is derived from an EMBL/GenBank/DDBJ whole genome shotgun (WGS) entry which is preliminary data.</text>
</comment>
<dbReference type="PANTHER" id="PTHR31776">
    <property type="entry name" value="ALPHA-L-ARABINOFURANOSIDASE 1"/>
    <property type="match status" value="1"/>
</dbReference>
<dbReference type="SUPFAM" id="SSF51011">
    <property type="entry name" value="Glycosyl hydrolase domain"/>
    <property type="match status" value="1"/>
</dbReference>
<proteinExistence type="inferred from homology"/>
<feature type="signal peptide" evidence="8">
    <location>
        <begin position="1"/>
        <end position="24"/>
    </location>
</feature>
<evidence type="ECO:0000256" key="2">
    <source>
        <dbReference type="ARBA" id="ARBA00004834"/>
    </source>
</evidence>
<evidence type="ECO:0000256" key="5">
    <source>
        <dbReference type="ARBA" id="ARBA00022729"/>
    </source>
</evidence>
<gene>
    <name evidence="10" type="ORF">IWX90DRAFT_498598</name>
</gene>
<organism evidence="10 11">
    <name type="scientific">Phyllosticta citrichinensis</name>
    <dbReference type="NCBI Taxonomy" id="1130410"/>
    <lineage>
        <taxon>Eukaryota</taxon>
        <taxon>Fungi</taxon>
        <taxon>Dikarya</taxon>
        <taxon>Ascomycota</taxon>
        <taxon>Pezizomycotina</taxon>
        <taxon>Dothideomycetes</taxon>
        <taxon>Dothideomycetes incertae sedis</taxon>
        <taxon>Botryosphaeriales</taxon>
        <taxon>Phyllostictaceae</taxon>
        <taxon>Phyllosticta</taxon>
    </lineage>
</organism>
<dbReference type="SUPFAM" id="SSF51445">
    <property type="entry name" value="(Trans)glycosidases"/>
    <property type="match status" value="1"/>
</dbReference>
<sequence>MKVPRSSRLAALVPFLSLIGHAVSINLTVATSGGNSSSSTPIGIMFEPLVPRPIPLTWYQQDINHSGDGGIHGQLLRNNGFQGDDQNLTAYAAIGSASLAVDSSTPLNSAITHSLAVTVPSDATGEAGFSNEGYWGIPVVAATYNTSFWFKGDFSGALTLRLVGASSGTVFGSASVDVTGSADEWTYVQTTALESNATAPDGNNVWEVVWDDASAVAGKTVWFDLVALYPPTFKNRPNGLNPRIAEVLDQLGGGFLRFPGGNNLEGESEDNRWKWNETIGPVEERPGRQGDWTYPNTDWLGLIEYLEWAEDMNLFNILGVWAGFALNSGGNTPLTGDALQPYIDDVLNELEFLLGDSSTTYGAQRVALGYSEPFSIPYVEIGNEDNLGGGCDSYPERFQRFHDAIKAAYPDIIIIASTNNADCLPSPFPEGAWQDYHTYAARDDLAAQFNLWDNWNRSIPIFVGEYANRDSDEQPWPYLAGAVSEAVFLIGVERNSDVIRLAAYAPTLQHVNGTQWVPDFVSFDASPTGVVKSTSYYVEQIFAANHGDTTREITSDTAFGPVYWSATADSSSGAYYVKLANYGADVQSVSVSIEGATGSAATTTLTGGETDANTLEAPDTIVPVSGSVEAADGVFTLELPAWSVVVLSTA</sequence>
<keyword evidence="7" id="KW-0325">Glycoprotein</keyword>
<dbReference type="EMBL" id="JBBWUH010000002">
    <property type="protein sequence ID" value="KAK8176047.1"/>
    <property type="molecule type" value="Genomic_DNA"/>
</dbReference>
<protein>
    <recommendedName>
        <fullName evidence="4">non-reducing end alpha-L-arabinofuranosidase</fullName>
        <ecNumber evidence="4">3.2.1.55</ecNumber>
    </recommendedName>
</protein>
<comment type="similarity">
    <text evidence="3">Belongs to the glycosyl hydrolase 51 family.</text>
</comment>
<keyword evidence="5 8" id="KW-0732">Signal</keyword>
<dbReference type="Pfam" id="PF22848">
    <property type="entry name" value="ASD1_dom"/>
    <property type="match status" value="1"/>
</dbReference>